<reference evidence="6" key="1">
    <citation type="submission" date="2021-01" db="EMBL/GenBank/DDBJ databases">
        <title>Adiantum capillus-veneris genome.</title>
        <authorList>
            <person name="Fang Y."/>
            <person name="Liao Q."/>
        </authorList>
    </citation>
    <scope>NUCLEOTIDE SEQUENCE</scope>
    <source>
        <strain evidence="6">H3</strain>
        <tissue evidence="6">Leaf</tissue>
    </source>
</reference>
<dbReference type="InterPro" id="IPR001554">
    <property type="entry name" value="Glyco_hydro_14"/>
</dbReference>
<evidence type="ECO:0000256" key="3">
    <source>
        <dbReference type="ARBA" id="ARBA00023326"/>
    </source>
</evidence>
<dbReference type="SUPFAM" id="SSF51445">
    <property type="entry name" value="(Trans)glycosidases"/>
    <property type="match status" value="1"/>
</dbReference>
<dbReference type="OrthoDB" id="1859693at2759"/>
<dbReference type="EMBL" id="JABFUD020000001">
    <property type="protein sequence ID" value="KAI5084451.1"/>
    <property type="molecule type" value="Genomic_DNA"/>
</dbReference>
<sequence>MELEACGSGSSGEADDKIEILTDSLVIDNTIRKGRSREREKERTKLRERRRRLITSNILAGLRRYGNYSLPVRADINDVIKALAHEAGWTVELDGTTFRSKVKQWTHSEFNRDYSGSPYIPVYVTVPLSVFKDKNQLVSSEGLKRSLCEIKSANIDGIMVECCWGLVERENPQQYDWSGYVKLFHAIREAELKLQVAISFHEYVENDMVISLPGWILDIGEENPDIFFTDREGRRNRQCLSWGVDRERVLNGRTGMEVYYDFMRSFRQTFEHFFQDKTIICVEVGLGAKGELQYPSHCKEHGWIYPGIGQFQCFDKYLDKSLKLAAAARGCVEWGRVPETAGYYNSSPQDALFFADGGDYDRFYGRFFLQWYSGVLLDHGEQVLSVANILFKGTKLAAKVSAVHWTYNAPSHAAELTAGFYNSCNRDGYAQIVTLLAKQNASLSFVPVEPISVSQQDSFYNPLVCPEGLQWQVFNACWEAGIQVSSTNTRASCDRGYFAKIVADAKPYDDPEAHHLSSFLYSRLTPSLLERANFQEFKHFVACMHGFAAIQISHEALCDGDRPGAACIMHQ</sequence>
<evidence type="ECO:0000256" key="4">
    <source>
        <dbReference type="RuleBase" id="RU000509"/>
    </source>
</evidence>
<proteinExistence type="inferred from homology"/>
<dbReference type="AlphaFoldDB" id="A0A9D4VDC0"/>
<evidence type="ECO:0000313" key="7">
    <source>
        <dbReference type="Proteomes" id="UP000886520"/>
    </source>
</evidence>
<dbReference type="EC" id="3.2.1.2" evidence="4"/>
<organism evidence="6 7">
    <name type="scientific">Adiantum capillus-veneris</name>
    <name type="common">Maidenhair fern</name>
    <dbReference type="NCBI Taxonomy" id="13818"/>
    <lineage>
        <taxon>Eukaryota</taxon>
        <taxon>Viridiplantae</taxon>
        <taxon>Streptophyta</taxon>
        <taxon>Embryophyta</taxon>
        <taxon>Tracheophyta</taxon>
        <taxon>Polypodiopsida</taxon>
        <taxon>Polypodiidae</taxon>
        <taxon>Polypodiales</taxon>
        <taxon>Pteridineae</taxon>
        <taxon>Pteridaceae</taxon>
        <taxon>Vittarioideae</taxon>
        <taxon>Adiantum</taxon>
    </lineage>
</organism>
<dbReference type="GO" id="GO:0000272">
    <property type="term" value="P:polysaccharide catabolic process"/>
    <property type="evidence" value="ECO:0007669"/>
    <property type="project" value="UniProtKB-KW"/>
</dbReference>
<comment type="caution">
    <text evidence="6">The sequence shown here is derived from an EMBL/GenBank/DDBJ whole genome shotgun (WGS) entry which is preliminary data.</text>
</comment>
<dbReference type="InterPro" id="IPR017853">
    <property type="entry name" value="GH"/>
</dbReference>
<dbReference type="InterPro" id="IPR008540">
    <property type="entry name" value="BES1_N"/>
</dbReference>
<keyword evidence="4" id="KW-0326">Glycosidase</keyword>
<dbReference type="PANTHER" id="PTHR31352">
    <property type="entry name" value="BETA-AMYLASE 1, CHLOROPLASTIC"/>
    <property type="match status" value="1"/>
</dbReference>
<evidence type="ECO:0000259" key="5">
    <source>
        <dbReference type="Pfam" id="PF05687"/>
    </source>
</evidence>
<evidence type="ECO:0000256" key="1">
    <source>
        <dbReference type="ARBA" id="ARBA00005652"/>
    </source>
</evidence>
<evidence type="ECO:0000256" key="2">
    <source>
        <dbReference type="ARBA" id="ARBA00023277"/>
    </source>
</evidence>
<keyword evidence="3 4" id="KW-0624">Polysaccharide degradation</keyword>
<keyword evidence="2 4" id="KW-0119">Carbohydrate metabolism</keyword>
<dbReference type="GO" id="GO:0016161">
    <property type="term" value="F:beta-amylase activity"/>
    <property type="evidence" value="ECO:0007669"/>
    <property type="project" value="UniProtKB-EC"/>
</dbReference>
<dbReference type="PRINTS" id="PR00750">
    <property type="entry name" value="BETAAMYLASE"/>
</dbReference>
<dbReference type="Proteomes" id="UP000886520">
    <property type="component" value="Chromosome 1"/>
</dbReference>
<dbReference type="Pfam" id="PF05687">
    <property type="entry name" value="BES1_N"/>
    <property type="match status" value="1"/>
</dbReference>
<protein>
    <recommendedName>
        <fullName evidence="4">Beta-amylase</fullName>
        <ecNumber evidence="4">3.2.1.2</ecNumber>
    </recommendedName>
</protein>
<dbReference type="GO" id="GO:0010468">
    <property type="term" value="P:regulation of gene expression"/>
    <property type="evidence" value="ECO:0007669"/>
    <property type="project" value="UniProtKB-ARBA"/>
</dbReference>
<dbReference type="Gene3D" id="3.20.20.80">
    <property type="entry name" value="Glycosidases"/>
    <property type="match status" value="1"/>
</dbReference>
<comment type="catalytic activity">
    <reaction evidence="4">
        <text>Hydrolysis of (1-&gt;4)-alpha-D-glucosidic linkages in polysaccharides so as to remove successive maltose units from the non-reducing ends of the chains.</text>
        <dbReference type="EC" id="3.2.1.2"/>
    </reaction>
</comment>
<feature type="domain" description="BES1/BZR1 plant transcription factor N-terminal" evidence="5">
    <location>
        <begin position="35"/>
        <end position="115"/>
    </location>
</feature>
<dbReference type="Pfam" id="PF01373">
    <property type="entry name" value="Glyco_hydro_14"/>
    <property type="match status" value="1"/>
</dbReference>
<dbReference type="GO" id="GO:0080090">
    <property type="term" value="P:regulation of primary metabolic process"/>
    <property type="evidence" value="ECO:0007669"/>
    <property type="project" value="UniProtKB-ARBA"/>
</dbReference>
<name>A0A9D4VDC0_ADICA</name>
<keyword evidence="4" id="KW-0378">Hydrolase</keyword>
<evidence type="ECO:0000313" key="6">
    <source>
        <dbReference type="EMBL" id="KAI5084451.1"/>
    </source>
</evidence>
<accession>A0A9D4VDC0</accession>
<gene>
    <name evidence="6" type="ORF">GOP47_0000620</name>
</gene>
<dbReference type="PANTHER" id="PTHR31352:SF47">
    <property type="entry name" value="BETA-AMYLASE 7"/>
    <property type="match status" value="1"/>
</dbReference>
<keyword evidence="7" id="KW-1185">Reference proteome</keyword>
<comment type="similarity">
    <text evidence="1 4">Belongs to the glycosyl hydrolase 14 family.</text>
</comment>